<sequence length="372" mass="39638">MVAYTEQSVAALRQTVRRLLDGETGVATTASPTDDAAYLAAAERHRLVVFLALRQERLVLTLELARTLQESARRERMATLGMARALHQATDALTAAGVRVLSFKGLALAAQAHGDFAARGSGDLDLLVPPSEIAEARAALAGAGWTPDRSYPAPGPTWAWRHMMRNYYEIAMHGSGLSIDLHWHLGLARSAAPSFDTLWSRRASVDVGGRSVATLSIADAWRHSAMHAAKDEWASLRSLVDVRLLGDAVDPGQDGTLGAAPRATIGVVRAHLGGDHGPLAPDRVVARAVLLQASAADVSTGRFPGHRTLTGARRLARGIRTAGDLWRLAAVTVAHPSDLGGVDARTAGGAALAVARVRGATARRRFREWRRT</sequence>
<accession>A0A6P0HP24</accession>
<name>A0A6P0HP24_9ACTN</name>
<dbReference type="RefSeq" id="WP_163773533.1">
    <property type="nucleotide sequence ID" value="NZ_JAAGXA010000013.1"/>
</dbReference>
<dbReference type="Proteomes" id="UP000468687">
    <property type="component" value="Unassembled WGS sequence"/>
</dbReference>
<keyword evidence="1" id="KW-0808">Transferase</keyword>
<reference evidence="1 2" key="1">
    <citation type="journal article" date="2014" name="Int. J. Syst. Evol. Microbiol.">
        <title>Nocardioides zeae sp. nov., isolated from the stem of Zea mays.</title>
        <authorList>
            <person name="Glaeser S.P."/>
            <person name="McInroy J.A."/>
            <person name="Busse H.J."/>
            <person name="Kampfer P."/>
        </authorList>
    </citation>
    <scope>NUCLEOTIDE SEQUENCE [LARGE SCALE GENOMIC DNA]</scope>
    <source>
        <strain evidence="1 2">JCM 30728</strain>
    </source>
</reference>
<comment type="caution">
    <text evidence="1">The sequence shown here is derived from an EMBL/GenBank/DDBJ whole genome shotgun (WGS) entry which is preliminary data.</text>
</comment>
<dbReference type="AlphaFoldDB" id="A0A6P0HP24"/>
<dbReference type="EMBL" id="JAAGXA010000013">
    <property type="protein sequence ID" value="NEN79987.1"/>
    <property type="molecule type" value="Genomic_DNA"/>
</dbReference>
<protein>
    <submittedName>
        <fullName evidence="1">Nucleotidyltransferase family protein</fullName>
    </submittedName>
</protein>
<proteinExistence type="predicted"/>
<dbReference type="Pfam" id="PF14907">
    <property type="entry name" value="NTP_transf_5"/>
    <property type="match status" value="1"/>
</dbReference>
<dbReference type="GO" id="GO:0016740">
    <property type="term" value="F:transferase activity"/>
    <property type="evidence" value="ECO:0007669"/>
    <property type="project" value="UniProtKB-KW"/>
</dbReference>
<dbReference type="InterPro" id="IPR039498">
    <property type="entry name" value="NTP_transf_5"/>
</dbReference>
<keyword evidence="2" id="KW-1185">Reference proteome</keyword>
<gene>
    <name evidence="1" type="ORF">G3T38_17110</name>
</gene>
<dbReference type="Gene3D" id="3.30.460.40">
    <property type="match status" value="1"/>
</dbReference>
<evidence type="ECO:0000313" key="2">
    <source>
        <dbReference type="Proteomes" id="UP000468687"/>
    </source>
</evidence>
<evidence type="ECO:0000313" key="1">
    <source>
        <dbReference type="EMBL" id="NEN79987.1"/>
    </source>
</evidence>
<organism evidence="1 2">
    <name type="scientific">Nocardioides zeae</name>
    <dbReference type="NCBI Taxonomy" id="1457234"/>
    <lineage>
        <taxon>Bacteria</taxon>
        <taxon>Bacillati</taxon>
        <taxon>Actinomycetota</taxon>
        <taxon>Actinomycetes</taxon>
        <taxon>Propionibacteriales</taxon>
        <taxon>Nocardioidaceae</taxon>
        <taxon>Nocardioides</taxon>
    </lineage>
</organism>